<dbReference type="PANTHER" id="PTHR38340:SF1">
    <property type="entry name" value="S-LAYER PROTEIN"/>
    <property type="match status" value="1"/>
</dbReference>
<dbReference type="Proteomes" id="UP000294853">
    <property type="component" value="Chromosome"/>
</dbReference>
<dbReference type="Gene3D" id="2.150.10.10">
    <property type="entry name" value="Serralysin-like metalloprotease, C-terminal"/>
    <property type="match status" value="2"/>
</dbReference>
<dbReference type="AlphaFoldDB" id="A0A4P7IDA2"/>
<dbReference type="Pfam" id="PF00353">
    <property type="entry name" value="HemolysinCabind"/>
    <property type="match status" value="4"/>
</dbReference>
<organism evidence="4 5">
    <name type="scientific">Nocardioides seonyuensis</name>
    <dbReference type="NCBI Taxonomy" id="2518371"/>
    <lineage>
        <taxon>Bacteria</taxon>
        <taxon>Bacillati</taxon>
        <taxon>Actinomycetota</taxon>
        <taxon>Actinomycetes</taxon>
        <taxon>Propionibacteriales</taxon>
        <taxon>Nocardioidaceae</taxon>
        <taxon>Nocardioides</taxon>
    </lineage>
</organism>
<dbReference type="InterPro" id="IPR050557">
    <property type="entry name" value="RTX_toxin/Mannuronan_C5-epim"/>
</dbReference>
<feature type="region of interest" description="Disordered" evidence="3">
    <location>
        <begin position="21"/>
        <end position="42"/>
    </location>
</feature>
<feature type="compositionally biased region" description="Basic and acidic residues" evidence="3">
    <location>
        <begin position="471"/>
        <end position="512"/>
    </location>
</feature>
<evidence type="ECO:0000313" key="4">
    <source>
        <dbReference type="EMBL" id="QBX55106.1"/>
    </source>
</evidence>
<evidence type="ECO:0000256" key="3">
    <source>
        <dbReference type="SAM" id="MobiDB-lite"/>
    </source>
</evidence>
<protein>
    <submittedName>
        <fullName evidence="4">Calcium-binding protein</fullName>
    </submittedName>
</protein>
<dbReference type="PRINTS" id="PR00313">
    <property type="entry name" value="CABNDNGRPT"/>
</dbReference>
<dbReference type="InterPro" id="IPR001343">
    <property type="entry name" value="Hemolysn_Ca-bd"/>
</dbReference>
<evidence type="ECO:0000313" key="5">
    <source>
        <dbReference type="Proteomes" id="UP000294853"/>
    </source>
</evidence>
<dbReference type="PANTHER" id="PTHR38340">
    <property type="entry name" value="S-LAYER PROTEIN"/>
    <property type="match status" value="1"/>
</dbReference>
<dbReference type="SUPFAM" id="SSF51120">
    <property type="entry name" value="beta-Roll"/>
    <property type="match status" value="2"/>
</dbReference>
<evidence type="ECO:0000256" key="1">
    <source>
        <dbReference type="ARBA" id="ARBA00004613"/>
    </source>
</evidence>
<accession>A0A4P7IDA2</accession>
<keyword evidence="5" id="KW-1185">Reference proteome</keyword>
<dbReference type="GO" id="GO:0005576">
    <property type="term" value="C:extracellular region"/>
    <property type="evidence" value="ECO:0007669"/>
    <property type="project" value="UniProtKB-SubCell"/>
</dbReference>
<dbReference type="GO" id="GO:0005509">
    <property type="term" value="F:calcium ion binding"/>
    <property type="evidence" value="ECO:0007669"/>
    <property type="project" value="InterPro"/>
</dbReference>
<name>A0A4P7IDA2_9ACTN</name>
<dbReference type="KEGG" id="nsn:EXE58_06305"/>
<dbReference type="InterPro" id="IPR011049">
    <property type="entry name" value="Serralysin-like_metalloprot_C"/>
</dbReference>
<dbReference type="InterPro" id="IPR018511">
    <property type="entry name" value="Hemolysin-typ_Ca-bd_CS"/>
</dbReference>
<dbReference type="OrthoDB" id="3776855at2"/>
<dbReference type="PROSITE" id="PS00330">
    <property type="entry name" value="HEMOLYSIN_CALCIUM"/>
    <property type="match status" value="2"/>
</dbReference>
<feature type="compositionally biased region" description="Basic and acidic residues" evidence="3">
    <location>
        <begin position="534"/>
        <end position="560"/>
    </location>
</feature>
<reference evidence="4 5" key="1">
    <citation type="submission" date="2019-03" db="EMBL/GenBank/DDBJ databases">
        <title>Three New Species of Nocardioides, Nocardioides euryhalodurans sp. nov., Nocardioides seonyuensis sp. nov. and Nocardioides eburneoflavus sp. nov. Iolated from Soil.</title>
        <authorList>
            <person name="Roh S.G."/>
            <person name="Lee C."/>
            <person name="Kim M.-K."/>
            <person name="Kim S.B."/>
        </authorList>
    </citation>
    <scope>NUCLEOTIDE SEQUENCE [LARGE SCALE GENOMIC DNA]</scope>
    <source>
        <strain evidence="4 5">MMS17-SY207-3</strain>
    </source>
</reference>
<feature type="region of interest" description="Disordered" evidence="3">
    <location>
        <begin position="435"/>
        <end position="560"/>
    </location>
</feature>
<proteinExistence type="predicted"/>
<keyword evidence="2" id="KW-0964">Secreted</keyword>
<sequence>MTRPANLTRWLVSSVGGPNDLQAATTCRPVGESHPRTIPSTEGSELMRTTTQTAAGLLGLALLSPMTTASAAAETCRGEAATIVGTGPTITGTEGRDVVVTNGATDIDTLGGDDLVCVVPSSGDEWVPTRVDVDAGPGDDVVDTSAGRPTPGVFTVVLGVGADTYVGGGGQDEVTTGNRTDLVDDDTDTVRTGDFYDRVITGAQNGASHDVVDTGSDSDVIQLTSTSFGADAVLAAGEGDDVLQVEIASGDVSFDMAPGVMRTTAGNATFSSVDEVALNTHSNGTVTYAGTRSDDVLGIHPRGATPTLDVATKGGADEIVIEPADISAASRIEAGSGRDELVAASHTGRLALHLKKDQLEIDDTSVVADSMEHALLMAPQVKLVGDRADNLLGYVGCEATMRGGAGRDELYGTSDNDFHRYRFDCLETATMNGGSGADRLFGGPGADRLSGGSGRDSLRGRNSSDVLRGGKGHDTLYGHADDDDLRGGKGPDRLWGHGGEDDLRGGMDDDRLWGGGEDDDLRGNMGNDRLLAGKGHDRADGGPGRRDRCRAAERVRRCER</sequence>
<gene>
    <name evidence="4" type="ORF">EXE58_06305</name>
</gene>
<comment type="subcellular location">
    <subcellularLocation>
        <location evidence="1">Secreted</location>
    </subcellularLocation>
</comment>
<evidence type="ECO:0000256" key="2">
    <source>
        <dbReference type="ARBA" id="ARBA00022525"/>
    </source>
</evidence>
<dbReference type="EMBL" id="CP038436">
    <property type="protein sequence ID" value="QBX55106.1"/>
    <property type="molecule type" value="Genomic_DNA"/>
</dbReference>